<dbReference type="EMBL" id="MU268603">
    <property type="protein sequence ID" value="KAH7904111.1"/>
    <property type="molecule type" value="Genomic_DNA"/>
</dbReference>
<keyword evidence="2" id="KW-1185">Reference proteome</keyword>
<organism evidence="1 2">
    <name type="scientific">Hygrophoropsis aurantiaca</name>
    <dbReference type="NCBI Taxonomy" id="72124"/>
    <lineage>
        <taxon>Eukaryota</taxon>
        <taxon>Fungi</taxon>
        <taxon>Dikarya</taxon>
        <taxon>Basidiomycota</taxon>
        <taxon>Agaricomycotina</taxon>
        <taxon>Agaricomycetes</taxon>
        <taxon>Agaricomycetidae</taxon>
        <taxon>Boletales</taxon>
        <taxon>Coniophorineae</taxon>
        <taxon>Hygrophoropsidaceae</taxon>
        <taxon>Hygrophoropsis</taxon>
    </lineage>
</organism>
<reference evidence="1" key="1">
    <citation type="journal article" date="2021" name="New Phytol.">
        <title>Evolutionary innovations through gain and loss of genes in the ectomycorrhizal Boletales.</title>
        <authorList>
            <person name="Wu G."/>
            <person name="Miyauchi S."/>
            <person name="Morin E."/>
            <person name="Kuo A."/>
            <person name="Drula E."/>
            <person name="Varga T."/>
            <person name="Kohler A."/>
            <person name="Feng B."/>
            <person name="Cao Y."/>
            <person name="Lipzen A."/>
            <person name="Daum C."/>
            <person name="Hundley H."/>
            <person name="Pangilinan J."/>
            <person name="Johnson J."/>
            <person name="Barry K."/>
            <person name="LaButti K."/>
            <person name="Ng V."/>
            <person name="Ahrendt S."/>
            <person name="Min B."/>
            <person name="Choi I.G."/>
            <person name="Park H."/>
            <person name="Plett J.M."/>
            <person name="Magnuson J."/>
            <person name="Spatafora J.W."/>
            <person name="Nagy L.G."/>
            <person name="Henrissat B."/>
            <person name="Grigoriev I.V."/>
            <person name="Yang Z.L."/>
            <person name="Xu J."/>
            <person name="Martin F.M."/>
        </authorList>
    </citation>
    <scope>NUCLEOTIDE SEQUENCE</scope>
    <source>
        <strain evidence="1">ATCC 28755</strain>
    </source>
</reference>
<evidence type="ECO:0000313" key="2">
    <source>
        <dbReference type="Proteomes" id="UP000790377"/>
    </source>
</evidence>
<gene>
    <name evidence="1" type="ORF">BJ138DRAFT_1186425</name>
</gene>
<dbReference type="Proteomes" id="UP000790377">
    <property type="component" value="Unassembled WGS sequence"/>
</dbReference>
<accession>A0ACB7ZT47</accession>
<name>A0ACB7ZT47_9AGAM</name>
<protein>
    <submittedName>
        <fullName evidence="1">Uncharacterized protein</fullName>
    </submittedName>
</protein>
<sequence>MGRPAWANDTQWLWLKEQADRYLLVKGSKKTKDFWPRFFDDWQDQWPSPPLSTIINDQMAEPNADSGDPIDQDNGPEKATRATKRNPLTVKRRLQQWINNHTRHTSSGDGKQKLLDLSGKKPNRWQLYQAYSHLYYEKKLREIIKSDYVTYLKEFKEHEGEAPVPNDDDAKKRKPETIFAFRNRRLRELYLTETDEVKKEVEELREHSPTRDQEAAFEILMNEGVNEADVEERLRRNGTTANGQTFASMHPDWKNSVERPFNSFAHKCLIVRNCKATTPPPVATSPGSATKKSDQPATARPPPTDAMNDGDTANTGERPFSDEIQTRLDEEMDLDTPNASAGDTGRTLGGASEGSLVLQPAISYANETHTAVTKVRSRRTADADNLPCETDERTVGRWVASTDFVGWADRHDCSGQLWGGRWLIN</sequence>
<proteinExistence type="predicted"/>
<evidence type="ECO:0000313" key="1">
    <source>
        <dbReference type="EMBL" id="KAH7904111.1"/>
    </source>
</evidence>
<comment type="caution">
    <text evidence="1">The sequence shown here is derived from an EMBL/GenBank/DDBJ whole genome shotgun (WGS) entry which is preliminary data.</text>
</comment>